<feature type="DNA-binding region" description="H-T-H motif" evidence="4">
    <location>
        <begin position="40"/>
        <end position="59"/>
    </location>
</feature>
<dbReference type="Gene3D" id="1.10.357.10">
    <property type="entry name" value="Tetracycline Repressor, domain 2"/>
    <property type="match status" value="1"/>
</dbReference>
<evidence type="ECO:0000256" key="1">
    <source>
        <dbReference type="ARBA" id="ARBA00023015"/>
    </source>
</evidence>
<comment type="caution">
    <text evidence="6">The sequence shown here is derived from an EMBL/GenBank/DDBJ whole genome shotgun (WGS) entry which is preliminary data.</text>
</comment>
<sequence length="217" mass="24529">MEPAPDKTSRTQEERTSATRARLVEATLDLLLSKGYAGTTTVDIAARAGLTRGALAHHYSGKDELVVEAFDRHLTIVTQEIRTYATLVRDGSLSLDDFIDRVWTIFSGRFFMLTLEEVTAARHNDFLRVRLVARTRDFHDSLDAIWRHFFDETGLNPLEIEVMLNATLCLLRGMGVQTVLRDDPVYFRRLLRFWKSILKEQIKAATTAAAGSKGKAE</sequence>
<proteinExistence type="predicted"/>
<dbReference type="PROSITE" id="PS50977">
    <property type="entry name" value="HTH_TETR_2"/>
    <property type="match status" value="1"/>
</dbReference>
<reference evidence="6 7" key="1">
    <citation type="submission" date="2023-07" db="EMBL/GenBank/DDBJ databases">
        <title>Genomic Encyclopedia of Type Strains, Phase IV (KMG-IV): sequencing the most valuable type-strain genomes for metagenomic binning, comparative biology and taxonomic classification.</title>
        <authorList>
            <person name="Goeker M."/>
        </authorList>
    </citation>
    <scope>NUCLEOTIDE SEQUENCE [LARGE SCALE GENOMIC DNA]</scope>
    <source>
        <strain evidence="6 7">B1-1</strain>
    </source>
</reference>
<dbReference type="InterPro" id="IPR050109">
    <property type="entry name" value="HTH-type_TetR-like_transc_reg"/>
</dbReference>
<dbReference type="PANTHER" id="PTHR30055:SF234">
    <property type="entry name" value="HTH-TYPE TRANSCRIPTIONAL REGULATOR BETI"/>
    <property type="match status" value="1"/>
</dbReference>
<dbReference type="EMBL" id="JAUSWJ010000001">
    <property type="protein sequence ID" value="MDQ0516576.1"/>
    <property type="molecule type" value="Genomic_DNA"/>
</dbReference>
<name>A0ABU0M6I6_9HYPH</name>
<evidence type="ECO:0000259" key="5">
    <source>
        <dbReference type="PROSITE" id="PS50977"/>
    </source>
</evidence>
<protein>
    <submittedName>
        <fullName evidence="6">AcrR family transcriptional regulator</fullName>
    </submittedName>
</protein>
<dbReference type="PANTHER" id="PTHR30055">
    <property type="entry name" value="HTH-TYPE TRANSCRIPTIONAL REGULATOR RUTR"/>
    <property type="match status" value="1"/>
</dbReference>
<keyword evidence="2 4" id="KW-0238">DNA-binding</keyword>
<dbReference type="InterPro" id="IPR001647">
    <property type="entry name" value="HTH_TetR"/>
</dbReference>
<dbReference type="SUPFAM" id="SSF46689">
    <property type="entry name" value="Homeodomain-like"/>
    <property type="match status" value="1"/>
</dbReference>
<gene>
    <name evidence="6" type="ORF">QO015_002189</name>
</gene>
<keyword evidence="3" id="KW-0804">Transcription</keyword>
<evidence type="ECO:0000256" key="4">
    <source>
        <dbReference type="PROSITE-ProRule" id="PRU00335"/>
    </source>
</evidence>
<evidence type="ECO:0000256" key="3">
    <source>
        <dbReference type="ARBA" id="ARBA00023163"/>
    </source>
</evidence>
<organism evidence="6 7">
    <name type="scientific">Kaistia geumhonensis</name>
    <dbReference type="NCBI Taxonomy" id="410839"/>
    <lineage>
        <taxon>Bacteria</taxon>
        <taxon>Pseudomonadati</taxon>
        <taxon>Pseudomonadota</taxon>
        <taxon>Alphaproteobacteria</taxon>
        <taxon>Hyphomicrobiales</taxon>
        <taxon>Kaistiaceae</taxon>
        <taxon>Kaistia</taxon>
    </lineage>
</organism>
<dbReference type="RefSeq" id="WP_266279432.1">
    <property type="nucleotide sequence ID" value="NZ_JAPKNF010000001.1"/>
</dbReference>
<dbReference type="Proteomes" id="UP001223743">
    <property type="component" value="Unassembled WGS sequence"/>
</dbReference>
<dbReference type="PRINTS" id="PR00455">
    <property type="entry name" value="HTHTETR"/>
</dbReference>
<keyword evidence="7" id="KW-1185">Reference proteome</keyword>
<accession>A0ABU0M6I6</accession>
<dbReference type="InterPro" id="IPR009057">
    <property type="entry name" value="Homeodomain-like_sf"/>
</dbReference>
<dbReference type="Pfam" id="PF00440">
    <property type="entry name" value="TetR_N"/>
    <property type="match status" value="1"/>
</dbReference>
<evidence type="ECO:0000313" key="7">
    <source>
        <dbReference type="Proteomes" id="UP001223743"/>
    </source>
</evidence>
<keyword evidence="1" id="KW-0805">Transcription regulation</keyword>
<feature type="domain" description="HTH tetR-type" evidence="5">
    <location>
        <begin position="17"/>
        <end position="77"/>
    </location>
</feature>
<evidence type="ECO:0000256" key="2">
    <source>
        <dbReference type="ARBA" id="ARBA00023125"/>
    </source>
</evidence>
<evidence type="ECO:0000313" key="6">
    <source>
        <dbReference type="EMBL" id="MDQ0516576.1"/>
    </source>
</evidence>